<feature type="transmembrane region" description="Helical" evidence="2">
    <location>
        <begin position="108"/>
        <end position="130"/>
    </location>
</feature>
<evidence type="ECO:0000313" key="3">
    <source>
        <dbReference type="EMBL" id="KAF2713353.1"/>
    </source>
</evidence>
<gene>
    <name evidence="3" type="ORF">K504DRAFT_135710</name>
</gene>
<sequence>MYLPDGAEDQRRRRGSRRLAAGGGSSKQGRQRWRMSRWRLRWAASGRVRVEAKVKVSWCMVAAWGRLTGPGPTGLCSSQLGRSSLAGRPERATAARCRRQQCVQRRCVGEVSAVVVVVAVGAVVCCRRFVLSSSSLLLYSS</sequence>
<evidence type="ECO:0000256" key="2">
    <source>
        <dbReference type="SAM" id="Phobius"/>
    </source>
</evidence>
<keyword evidence="2" id="KW-0472">Membrane</keyword>
<name>A0A6G1KL52_9PLEO</name>
<evidence type="ECO:0000256" key="1">
    <source>
        <dbReference type="SAM" id="MobiDB-lite"/>
    </source>
</evidence>
<proteinExistence type="predicted"/>
<accession>A0A6G1KL52</accession>
<feature type="region of interest" description="Disordered" evidence="1">
    <location>
        <begin position="1"/>
        <end position="32"/>
    </location>
</feature>
<protein>
    <submittedName>
        <fullName evidence="3">Uncharacterized protein</fullName>
    </submittedName>
</protein>
<keyword evidence="2" id="KW-0812">Transmembrane</keyword>
<keyword evidence="2" id="KW-1133">Transmembrane helix</keyword>
<organism evidence="3 4">
    <name type="scientific">Pleomassaria siparia CBS 279.74</name>
    <dbReference type="NCBI Taxonomy" id="1314801"/>
    <lineage>
        <taxon>Eukaryota</taxon>
        <taxon>Fungi</taxon>
        <taxon>Dikarya</taxon>
        <taxon>Ascomycota</taxon>
        <taxon>Pezizomycotina</taxon>
        <taxon>Dothideomycetes</taxon>
        <taxon>Pleosporomycetidae</taxon>
        <taxon>Pleosporales</taxon>
        <taxon>Pleomassariaceae</taxon>
        <taxon>Pleomassaria</taxon>
    </lineage>
</organism>
<dbReference type="Proteomes" id="UP000799428">
    <property type="component" value="Unassembled WGS sequence"/>
</dbReference>
<evidence type="ECO:0000313" key="4">
    <source>
        <dbReference type="Proteomes" id="UP000799428"/>
    </source>
</evidence>
<dbReference type="EMBL" id="MU005765">
    <property type="protein sequence ID" value="KAF2713353.1"/>
    <property type="molecule type" value="Genomic_DNA"/>
</dbReference>
<dbReference type="AlphaFoldDB" id="A0A6G1KL52"/>
<reference evidence="3" key="1">
    <citation type="journal article" date="2020" name="Stud. Mycol.">
        <title>101 Dothideomycetes genomes: a test case for predicting lifestyles and emergence of pathogens.</title>
        <authorList>
            <person name="Haridas S."/>
            <person name="Albert R."/>
            <person name="Binder M."/>
            <person name="Bloem J."/>
            <person name="Labutti K."/>
            <person name="Salamov A."/>
            <person name="Andreopoulos B."/>
            <person name="Baker S."/>
            <person name="Barry K."/>
            <person name="Bills G."/>
            <person name="Bluhm B."/>
            <person name="Cannon C."/>
            <person name="Castanera R."/>
            <person name="Culley D."/>
            <person name="Daum C."/>
            <person name="Ezra D."/>
            <person name="Gonzalez J."/>
            <person name="Henrissat B."/>
            <person name="Kuo A."/>
            <person name="Liang C."/>
            <person name="Lipzen A."/>
            <person name="Lutzoni F."/>
            <person name="Magnuson J."/>
            <person name="Mondo S."/>
            <person name="Nolan M."/>
            <person name="Ohm R."/>
            <person name="Pangilinan J."/>
            <person name="Park H.-J."/>
            <person name="Ramirez L."/>
            <person name="Alfaro M."/>
            <person name="Sun H."/>
            <person name="Tritt A."/>
            <person name="Yoshinaga Y."/>
            <person name="Zwiers L.-H."/>
            <person name="Turgeon B."/>
            <person name="Goodwin S."/>
            <person name="Spatafora J."/>
            <person name="Crous P."/>
            <person name="Grigoriev I."/>
        </authorList>
    </citation>
    <scope>NUCLEOTIDE SEQUENCE</scope>
    <source>
        <strain evidence="3">CBS 279.74</strain>
    </source>
</reference>
<keyword evidence="4" id="KW-1185">Reference proteome</keyword>